<proteinExistence type="predicted"/>
<keyword evidence="1" id="KW-0472">Membrane</keyword>
<keyword evidence="3" id="KW-1185">Reference proteome</keyword>
<gene>
    <name evidence="2" type="ORF">C1I99_25770</name>
</gene>
<dbReference type="Proteomes" id="UP000248749">
    <property type="component" value="Unassembled WGS sequence"/>
</dbReference>
<keyword evidence="1" id="KW-1133">Transmembrane helix</keyword>
<evidence type="ECO:0000256" key="1">
    <source>
        <dbReference type="SAM" id="Phobius"/>
    </source>
</evidence>
<comment type="caution">
    <text evidence="2">The sequence shown here is derived from an EMBL/GenBank/DDBJ whole genome shotgun (WGS) entry which is preliminary data.</text>
</comment>
<protein>
    <submittedName>
        <fullName evidence="2">Uncharacterized protein</fullName>
    </submittedName>
</protein>
<evidence type="ECO:0000313" key="2">
    <source>
        <dbReference type="EMBL" id="PZF89092.1"/>
    </source>
</evidence>
<accession>A0A2W2BSB7</accession>
<evidence type="ECO:0000313" key="3">
    <source>
        <dbReference type="Proteomes" id="UP000248749"/>
    </source>
</evidence>
<organism evidence="2 3">
    <name type="scientific">Micromonospora deserti</name>
    <dbReference type="NCBI Taxonomy" id="2070366"/>
    <lineage>
        <taxon>Bacteria</taxon>
        <taxon>Bacillati</taxon>
        <taxon>Actinomycetota</taxon>
        <taxon>Actinomycetes</taxon>
        <taxon>Micromonosporales</taxon>
        <taxon>Micromonosporaceae</taxon>
        <taxon>Micromonospora</taxon>
    </lineage>
</organism>
<name>A0A2W2BSB7_9ACTN</name>
<dbReference type="AlphaFoldDB" id="A0A2W2BSB7"/>
<reference evidence="2 3" key="1">
    <citation type="submission" date="2018-01" db="EMBL/GenBank/DDBJ databases">
        <title>Draft genome sequence of Salinispora sp. 13K206.</title>
        <authorList>
            <person name="Sahin N."/>
            <person name="Saygin H."/>
            <person name="Ay H."/>
        </authorList>
    </citation>
    <scope>NUCLEOTIDE SEQUENCE [LARGE SCALE GENOMIC DNA]</scope>
    <source>
        <strain evidence="2 3">13K206</strain>
    </source>
</reference>
<dbReference type="EMBL" id="POUB01000257">
    <property type="protein sequence ID" value="PZF89092.1"/>
    <property type="molecule type" value="Genomic_DNA"/>
</dbReference>
<feature type="transmembrane region" description="Helical" evidence="1">
    <location>
        <begin position="20"/>
        <end position="41"/>
    </location>
</feature>
<keyword evidence="1" id="KW-0812">Transmembrane</keyword>
<sequence>MLGAGAPATGGTGGTTSARHGALLLIGVSAALVVLALALAITSLRRRMAGPVAAPRPAPATPE</sequence>